<sequence length="164" mass="17983">MQFSTLLSMVAVALTASSTQAAPPSQSIGGLNGVNCLNAHNKVRAEVGVPLLEWDENLAKKGKDWATHMEKNNFFAHNTPGQTDYQMNNLYGGTTCIDAVNAFYAEKSKLPADRVVRAESYMQYGHYTMMVWRSTTRVGCGRGPTKNVACYYETPGNMIGQAAY</sequence>
<dbReference type="Gene3D" id="3.40.33.10">
    <property type="entry name" value="CAP"/>
    <property type="match status" value="1"/>
</dbReference>
<dbReference type="InterPro" id="IPR001283">
    <property type="entry name" value="CRISP-related"/>
</dbReference>
<name>A0A8K1CVN3_PYTOL</name>
<dbReference type="PANTHER" id="PTHR10334">
    <property type="entry name" value="CYSTEINE-RICH SECRETORY PROTEIN-RELATED"/>
    <property type="match status" value="1"/>
</dbReference>
<dbReference type="SMART" id="SM00198">
    <property type="entry name" value="SCP"/>
    <property type="match status" value="1"/>
</dbReference>
<dbReference type="PRINTS" id="PR00838">
    <property type="entry name" value="V5ALLERGEN"/>
</dbReference>
<evidence type="ECO:0000313" key="4">
    <source>
        <dbReference type="Proteomes" id="UP000794436"/>
    </source>
</evidence>
<dbReference type="InterPro" id="IPR035940">
    <property type="entry name" value="CAP_sf"/>
</dbReference>
<protein>
    <recommendedName>
        <fullName evidence="2">SCP domain-containing protein</fullName>
    </recommendedName>
</protein>
<evidence type="ECO:0000313" key="3">
    <source>
        <dbReference type="EMBL" id="TMW69098.1"/>
    </source>
</evidence>
<accession>A0A8K1CVN3</accession>
<feature type="chain" id="PRO_5035436662" description="SCP domain-containing protein" evidence="1">
    <location>
        <begin position="22"/>
        <end position="164"/>
    </location>
</feature>
<gene>
    <name evidence="3" type="ORF">Poli38472_001254</name>
</gene>
<reference evidence="3" key="1">
    <citation type="submission" date="2019-03" db="EMBL/GenBank/DDBJ databases">
        <title>Long read genome sequence of the mycoparasitic Pythium oligandrum ATCC 38472 isolated from sugarbeet rhizosphere.</title>
        <authorList>
            <person name="Gaulin E."/>
        </authorList>
    </citation>
    <scope>NUCLEOTIDE SEQUENCE</scope>
    <source>
        <strain evidence="3">ATCC 38472_TT</strain>
    </source>
</reference>
<dbReference type="OrthoDB" id="159553at2759"/>
<dbReference type="Proteomes" id="UP000794436">
    <property type="component" value="Unassembled WGS sequence"/>
</dbReference>
<feature type="domain" description="SCP" evidence="2">
    <location>
        <begin position="35"/>
        <end position="160"/>
    </location>
</feature>
<dbReference type="SUPFAM" id="SSF55797">
    <property type="entry name" value="PR-1-like"/>
    <property type="match status" value="1"/>
</dbReference>
<dbReference type="Pfam" id="PF00188">
    <property type="entry name" value="CAP"/>
    <property type="match status" value="1"/>
</dbReference>
<proteinExistence type="predicted"/>
<organism evidence="3 4">
    <name type="scientific">Pythium oligandrum</name>
    <name type="common">Mycoparasitic fungus</name>
    <dbReference type="NCBI Taxonomy" id="41045"/>
    <lineage>
        <taxon>Eukaryota</taxon>
        <taxon>Sar</taxon>
        <taxon>Stramenopiles</taxon>
        <taxon>Oomycota</taxon>
        <taxon>Peronosporomycetes</taxon>
        <taxon>Pythiales</taxon>
        <taxon>Pythiaceae</taxon>
        <taxon>Pythium</taxon>
    </lineage>
</organism>
<dbReference type="PRINTS" id="PR00837">
    <property type="entry name" value="V5TPXLIKE"/>
</dbReference>
<evidence type="ECO:0000259" key="2">
    <source>
        <dbReference type="SMART" id="SM00198"/>
    </source>
</evidence>
<dbReference type="InterPro" id="IPR014044">
    <property type="entry name" value="CAP_dom"/>
</dbReference>
<keyword evidence="4" id="KW-1185">Reference proteome</keyword>
<comment type="caution">
    <text evidence="3">The sequence shown here is derived from an EMBL/GenBank/DDBJ whole genome shotgun (WGS) entry which is preliminary data.</text>
</comment>
<keyword evidence="1" id="KW-0732">Signal</keyword>
<feature type="signal peptide" evidence="1">
    <location>
        <begin position="1"/>
        <end position="21"/>
    </location>
</feature>
<dbReference type="InterPro" id="IPR002413">
    <property type="entry name" value="V5_allergen-like"/>
</dbReference>
<evidence type="ECO:0000256" key="1">
    <source>
        <dbReference type="SAM" id="SignalP"/>
    </source>
</evidence>
<dbReference type="EMBL" id="SPLM01000001">
    <property type="protein sequence ID" value="TMW69098.1"/>
    <property type="molecule type" value="Genomic_DNA"/>
</dbReference>
<dbReference type="AlphaFoldDB" id="A0A8K1CVN3"/>